<dbReference type="Pfam" id="PF13455">
    <property type="entry name" value="MUG113"/>
    <property type="match status" value="1"/>
</dbReference>
<dbReference type="EMBL" id="WSTA01000003">
    <property type="protein sequence ID" value="MWB97194.1"/>
    <property type="molecule type" value="Genomic_DNA"/>
</dbReference>
<name>A0A6I4P208_9MICO</name>
<organism evidence="2 3">
    <name type="scientific">Agromyces seonyuensis</name>
    <dbReference type="NCBI Taxonomy" id="2662446"/>
    <lineage>
        <taxon>Bacteria</taxon>
        <taxon>Bacillati</taxon>
        <taxon>Actinomycetota</taxon>
        <taxon>Actinomycetes</taxon>
        <taxon>Micrococcales</taxon>
        <taxon>Microbacteriaceae</taxon>
        <taxon>Agromyces</taxon>
    </lineage>
</organism>
<protein>
    <submittedName>
        <fullName evidence="2">GIY-YIG nuclease family protein</fullName>
    </submittedName>
</protein>
<accession>A0A6I4P208</accession>
<evidence type="ECO:0000313" key="3">
    <source>
        <dbReference type="Proteomes" id="UP000438182"/>
    </source>
</evidence>
<reference evidence="2 3" key="1">
    <citation type="submission" date="2019-12" db="EMBL/GenBank/DDBJ databases">
        <authorList>
            <person name="Kim Y.S."/>
        </authorList>
    </citation>
    <scope>NUCLEOTIDE SEQUENCE [LARGE SCALE GENOMIC DNA]</scope>
    <source>
        <strain evidence="2 3">MMS17-SY077</strain>
    </source>
</reference>
<dbReference type="AlphaFoldDB" id="A0A6I4P208"/>
<feature type="domain" description="Bacteriophage T5 Orf172 DNA-binding" evidence="1">
    <location>
        <begin position="90"/>
        <end position="158"/>
    </location>
</feature>
<comment type="caution">
    <text evidence="2">The sequence shown here is derived from an EMBL/GenBank/DDBJ whole genome shotgun (WGS) entry which is preliminary data.</text>
</comment>
<keyword evidence="3" id="KW-1185">Reference proteome</keyword>
<dbReference type="InterPro" id="IPR018306">
    <property type="entry name" value="Phage_T5_Orf172_DNA-bd"/>
</dbReference>
<gene>
    <name evidence="2" type="ORF">GB864_01270</name>
</gene>
<proteinExistence type="predicted"/>
<dbReference type="Proteomes" id="UP000438182">
    <property type="component" value="Unassembled WGS sequence"/>
</dbReference>
<evidence type="ECO:0000259" key="1">
    <source>
        <dbReference type="SMART" id="SM00974"/>
    </source>
</evidence>
<dbReference type="SMART" id="SM00974">
    <property type="entry name" value="T5orf172"/>
    <property type="match status" value="1"/>
</dbReference>
<sequence>MPEASGAACPRPVPSESPFPLCVAHQLAVHEHVEGEVGARDLLPAPCAACGCRVGVRYPSGWVCAECEWRHGEQPDAFVARPTLEVVYYLGFRDEIKIGTSGNPRRRIAALPHDEVLAFEPGGRTLEQRRHAQFGELRLRGGEWFARGEPLLAHIADLRLGVDDPWVEYGRWVSRRRARDAS</sequence>
<evidence type="ECO:0000313" key="2">
    <source>
        <dbReference type="EMBL" id="MWB97194.1"/>
    </source>
</evidence>